<dbReference type="SUPFAM" id="SSF53474">
    <property type="entry name" value="alpha/beta-Hydrolases"/>
    <property type="match status" value="1"/>
</dbReference>
<keyword evidence="4" id="KW-1185">Reference proteome</keyword>
<dbReference type="AlphaFoldDB" id="A0A059MSH9"/>
<dbReference type="PANTHER" id="PTHR43433:SF8">
    <property type="entry name" value="BIFUNCTIONAL LIPASE_ADENYLATE CYCLASE LIPJ"/>
    <property type="match status" value="1"/>
</dbReference>
<dbReference type="GO" id="GO:0016787">
    <property type="term" value="F:hydrolase activity"/>
    <property type="evidence" value="ECO:0007669"/>
    <property type="project" value="UniProtKB-KW"/>
</dbReference>
<accession>A0A0F6S896</accession>
<dbReference type="SMART" id="SM00421">
    <property type="entry name" value="HTH_LUXR"/>
    <property type="match status" value="1"/>
</dbReference>
<dbReference type="EC" id="4.6.1.1" evidence="2"/>
<evidence type="ECO:0000259" key="1">
    <source>
        <dbReference type="PROSITE" id="PS50043"/>
    </source>
</evidence>
<evidence type="ECO:0000313" key="2">
    <source>
        <dbReference type="EMBL" id="GES37211.1"/>
    </source>
</evidence>
<dbReference type="RefSeq" id="WP_006935033.1">
    <property type="nucleotide sequence ID" value="NZ_BAAAYP010000012.1"/>
</dbReference>
<evidence type="ECO:0000313" key="3">
    <source>
        <dbReference type="EMBL" id="UYF92171.1"/>
    </source>
</evidence>
<dbReference type="Gene3D" id="3.40.50.1820">
    <property type="entry name" value="alpha/beta hydrolase"/>
    <property type="match status" value="1"/>
</dbReference>
<reference evidence="2" key="2">
    <citation type="submission" date="2019-10" db="EMBL/GenBank/DDBJ databases">
        <title>Draft genome sequence of Rhodococcus aetherivorans JCM 14343.</title>
        <authorList>
            <person name="Inoue D."/>
            <person name="Nakazawa M."/>
            <person name="Yamamoto N."/>
            <person name="Sei K."/>
            <person name="Ike M."/>
        </authorList>
    </citation>
    <scope>NUCLEOTIDE SEQUENCE</scope>
    <source>
        <strain evidence="2">JCM 14343</strain>
    </source>
</reference>
<dbReference type="InterPro" id="IPR029058">
    <property type="entry name" value="AB_hydrolase_fold"/>
</dbReference>
<reference evidence="2 4" key="1">
    <citation type="journal article" date="2018" name="Biodegradation">
        <title>1,4-Dioxane degradation characteristics of Rhodococcus aetherivorans JCM 14343.</title>
        <authorList>
            <person name="Inoue D."/>
            <person name="Tsunoda T."/>
            <person name="Yamamoto N."/>
            <person name="Ike M."/>
            <person name="Sei K."/>
        </authorList>
    </citation>
    <scope>NUCLEOTIDE SEQUENCE [LARGE SCALE GENOMIC DNA]</scope>
    <source>
        <strain evidence="2 4">JCM 14343</strain>
    </source>
</reference>
<sequence>MDHEVRYAASGDVSIAYQVLGKAGPDLVFVPGFVSHLDLAWEERFFARFLRGLASFARLIWFDKRGTGLSDVPREEVSMDACVEDIRAVMDAAGSRRATLFGVAVGAGICTSFALKYPGRTRSMILWDAHARLLEDDGYAAGWSEEFFSSVLAGIDEGWATGSGIASMNPTLAGDERYRSWFARHARAAAGPAQARDLFRLCAATDLRPRLHEIRVPTLLLHHVDDPWLSVEHSRYVAARVPGATLVELPGIDHWPWIGDMDAVLIEIEAFLTGVRRGRRDRPAWGPEALSTREREVGALAVAGLSSPEIGRRLFISERTVETHLANIYAKLGINSRVELVRRAVEFGL</sequence>
<dbReference type="InterPro" id="IPR000792">
    <property type="entry name" value="Tscrpt_reg_LuxR_C"/>
</dbReference>
<dbReference type="PRINTS" id="PR00038">
    <property type="entry name" value="HTHLUXR"/>
</dbReference>
<dbReference type="KEGG" id="rav:AAT18_12075"/>
<dbReference type="EMBL" id="CP106982">
    <property type="protein sequence ID" value="UYF92171.1"/>
    <property type="molecule type" value="Genomic_DNA"/>
</dbReference>
<evidence type="ECO:0000313" key="5">
    <source>
        <dbReference type="Proteomes" id="UP001163947"/>
    </source>
</evidence>
<dbReference type="SUPFAM" id="SSF46894">
    <property type="entry name" value="C-terminal effector domain of the bipartite response regulators"/>
    <property type="match status" value="1"/>
</dbReference>
<dbReference type="Proteomes" id="UP001163947">
    <property type="component" value="Chromosome"/>
</dbReference>
<feature type="domain" description="HTH luxR-type" evidence="1">
    <location>
        <begin position="283"/>
        <end position="348"/>
    </location>
</feature>
<gene>
    <name evidence="3" type="ORF">OCS65_16870</name>
    <name evidence="2" type="ORF">RAJCM14343_2465</name>
</gene>
<keyword evidence="2" id="KW-0456">Lyase</keyword>
<proteinExistence type="predicted"/>
<dbReference type="GO" id="GO:0006355">
    <property type="term" value="P:regulation of DNA-templated transcription"/>
    <property type="evidence" value="ECO:0007669"/>
    <property type="project" value="InterPro"/>
</dbReference>
<dbReference type="GO" id="GO:0003677">
    <property type="term" value="F:DNA binding"/>
    <property type="evidence" value="ECO:0007669"/>
    <property type="project" value="InterPro"/>
</dbReference>
<reference evidence="3" key="3">
    <citation type="submission" date="2022-09" db="EMBL/GenBank/DDBJ databases">
        <title>The genome sequence of Rhodococcus aetherivorans N1.</title>
        <authorList>
            <person name="Jiang W."/>
        </authorList>
    </citation>
    <scope>NUCLEOTIDE SEQUENCE</scope>
    <source>
        <strain evidence="3">N1</strain>
    </source>
</reference>
<dbReference type="Proteomes" id="UP000325466">
    <property type="component" value="Unassembled WGS sequence"/>
</dbReference>
<dbReference type="InterPro" id="IPR036388">
    <property type="entry name" value="WH-like_DNA-bd_sf"/>
</dbReference>
<keyword evidence="3" id="KW-0378">Hydrolase</keyword>
<accession>A0A059MSH9</accession>
<organism evidence="3 5">
    <name type="scientific">Rhodococcus aetherivorans</name>
    <dbReference type="NCBI Taxonomy" id="191292"/>
    <lineage>
        <taxon>Bacteria</taxon>
        <taxon>Bacillati</taxon>
        <taxon>Actinomycetota</taxon>
        <taxon>Actinomycetes</taxon>
        <taxon>Mycobacteriales</taxon>
        <taxon>Nocardiaceae</taxon>
        <taxon>Rhodococcus</taxon>
    </lineage>
</organism>
<dbReference type="InterPro" id="IPR000073">
    <property type="entry name" value="AB_hydrolase_1"/>
</dbReference>
<dbReference type="CDD" id="cd06170">
    <property type="entry name" value="LuxR_C_like"/>
    <property type="match status" value="1"/>
</dbReference>
<dbReference type="PROSITE" id="PS00622">
    <property type="entry name" value="HTH_LUXR_1"/>
    <property type="match status" value="1"/>
</dbReference>
<dbReference type="PANTHER" id="PTHR43433">
    <property type="entry name" value="HYDROLASE, ALPHA/BETA FOLD FAMILY PROTEIN"/>
    <property type="match status" value="1"/>
</dbReference>
<dbReference type="GO" id="GO:0004016">
    <property type="term" value="F:adenylate cyclase activity"/>
    <property type="evidence" value="ECO:0007669"/>
    <property type="project" value="UniProtKB-EC"/>
</dbReference>
<dbReference type="Pfam" id="PF00196">
    <property type="entry name" value="GerE"/>
    <property type="match status" value="1"/>
</dbReference>
<dbReference type="PROSITE" id="PS50043">
    <property type="entry name" value="HTH_LUXR_2"/>
    <property type="match status" value="1"/>
</dbReference>
<dbReference type="EMBL" id="BLAH01000083">
    <property type="protein sequence ID" value="GES37211.1"/>
    <property type="molecule type" value="Genomic_DNA"/>
</dbReference>
<dbReference type="PRINTS" id="PR00111">
    <property type="entry name" value="ABHYDROLASE"/>
</dbReference>
<protein>
    <submittedName>
        <fullName evidence="2">Adenylate cyclase</fullName>
        <ecNumber evidence="2">4.6.1.1</ecNumber>
    </submittedName>
    <submittedName>
        <fullName evidence="3">Alpha/beta fold hydrolase</fullName>
    </submittedName>
</protein>
<dbReference type="Gene3D" id="1.10.10.10">
    <property type="entry name" value="Winged helix-like DNA-binding domain superfamily/Winged helix DNA-binding domain"/>
    <property type="match status" value="1"/>
</dbReference>
<dbReference type="InterPro" id="IPR016032">
    <property type="entry name" value="Sig_transdc_resp-reg_C-effctor"/>
</dbReference>
<name>A0A059MSH9_9NOCA</name>
<dbReference type="InterPro" id="IPR050471">
    <property type="entry name" value="AB_hydrolase"/>
</dbReference>
<evidence type="ECO:0000313" key="4">
    <source>
        <dbReference type="Proteomes" id="UP000325466"/>
    </source>
</evidence>
<accession>N1M2X2</accession>
<dbReference type="GeneID" id="83622125"/>
<dbReference type="Pfam" id="PF00561">
    <property type="entry name" value="Abhydrolase_1"/>
    <property type="match status" value="1"/>
</dbReference>